<dbReference type="EC" id="5.6.2.4" evidence="13 15"/>
<comment type="catalytic activity">
    <reaction evidence="14 15">
        <text>ATP + H2O = ADP + phosphate + H(+)</text>
        <dbReference type="Rhea" id="RHEA:13065"/>
        <dbReference type="ChEBI" id="CHEBI:15377"/>
        <dbReference type="ChEBI" id="CHEBI:15378"/>
        <dbReference type="ChEBI" id="CHEBI:30616"/>
        <dbReference type="ChEBI" id="CHEBI:43474"/>
        <dbReference type="ChEBI" id="CHEBI:456216"/>
        <dbReference type="EC" id="5.6.2.4"/>
    </reaction>
</comment>
<dbReference type="SUPFAM" id="SSF50249">
    <property type="entry name" value="Nucleic acid-binding proteins"/>
    <property type="match status" value="1"/>
</dbReference>
<dbReference type="InterPro" id="IPR011545">
    <property type="entry name" value="DEAD/DEAH_box_helicase_dom"/>
</dbReference>
<dbReference type="GO" id="GO:0016787">
    <property type="term" value="F:hydrolase activity"/>
    <property type="evidence" value="ECO:0007669"/>
    <property type="project" value="UniProtKB-KW"/>
</dbReference>
<dbReference type="PROSITE" id="PS51194">
    <property type="entry name" value="HELICASE_CTER"/>
    <property type="match status" value="1"/>
</dbReference>
<evidence type="ECO:0000259" key="16">
    <source>
        <dbReference type="PROSITE" id="PS51192"/>
    </source>
</evidence>
<accession>A0A8H2M5E7</accession>
<dbReference type="Gene3D" id="2.40.50.140">
    <property type="entry name" value="Nucleic acid-binding proteins"/>
    <property type="match status" value="1"/>
</dbReference>
<keyword evidence="9 15" id="KW-0233">DNA recombination</keyword>
<evidence type="ECO:0000256" key="4">
    <source>
        <dbReference type="ARBA" id="ARBA00022763"/>
    </source>
</evidence>
<evidence type="ECO:0000313" key="19">
    <source>
        <dbReference type="Proteomes" id="UP000377798"/>
    </source>
</evidence>
<keyword evidence="10 15" id="KW-0234">DNA repair</keyword>
<protein>
    <recommendedName>
        <fullName evidence="2 15">ATP-dependent DNA helicase RecG</fullName>
        <ecNumber evidence="13 15">5.6.2.4</ecNumber>
    </recommendedName>
</protein>
<dbReference type="PROSITE" id="PS51192">
    <property type="entry name" value="HELICASE_ATP_BIND_1"/>
    <property type="match status" value="1"/>
</dbReference>
<reference evidence="18 19" key="1">
    <citation type="submission" date="2019-02" db="EMBL/GenBank/DDBJ databases">
        <authorList>
            <consortium name="Pathogen Informatics"/>
        </authorList>
    </citation>
    <scope>NUCLEOTIDE SEQUENCE [LARGE SCALE GENOMIC DNA]</scope>
    <source>
        <strain evidence="18 19">3012STDY7089603</strain>
    </source>
</reference>
<keyword evidence="19" id="KW-1185">Reference proteome</keyword>
<comment type="similarity">
    <text evidence="1 15">Belongs to the helicase family. RecG subfamily.</text>
</comment>
<dbReference type="InterPro" id="IPR001650">
    <property type="entry name" value="Helicase_C-like"/>
</dbReference>
<dbReference type="GO" id="GO:0006281">
    <property type="term" value="P:DNA repair"/>
    <property type="evidence" value="ECO:0007669"/>
    <property type="project" value="UniProtKB-UniRule"/>
</dbReference>
<evidence type="ECO:0000256" key="9">
    <source>
        <dbReference type="ARBA" id="ARBA00023172"/>
    </source>
</evidence>
<dbReference type="EMBL" id="CAACYI010000001">
    <property type="protein sequence ID" value="VFB16441.1"/>
    <property type="molecule type" value="Genomic_DNA"/>
</dbReference>
<dbReference type="InterPro" id="IPR012340">
    <property type="entry name" value="NA-bd_OB-fold"/>
</dbReference>
<dbReference type="InterPro" id="IPR027417">
    <property type="entry name" value="P-loop_NTPase"/>
</dbReference>
<dbReference type="InterPro" id="IPR004609">
    <property type="entry name" value="ATP-dep_DNA_helicase_RecG"/>
</dbReference>
<dbReference type="Gene3D" id="3.40.50.300">
    <property type="entry name" value="P-loop containing nucleotide triphosphate hydrolases"/>
    <property type="match status" value="2"/>
</dbReference>
<keyword evidence="4 15" id="KW-0227">DNA damage</keyword>
<evidence type="ECO:0000313" key="18">
    <source>
        <dbReference type="EMBL" id="VFB16441.1"/>
    </source>
</evidence>
<proteinExistence type="inferred from homology"/>
<evidence type="ECO:0000256" key="14">
    <source>
        <dbReference type="ARBA" id="ARBA00048988"/>
    </source>
</evidence>
<dbReference type="PANTHER" id="PTHR47964">
    <property type="entry name" value="ATP-DEPENDENT DNA HELICASE HOMOLOG RECG, CHLOROPLASTIC"/>
    <property type="match status" value="1"/>
</dbReference>
<sequence length="672" mass="77357">MNLEGPISQIKGVGDKRKEKFKKIRIESILDLLYYFPRDYEDLSRPQLFQDGQLGEKILVRVEARAKYSVNRQMWKLTVVDQEQTQAEIAFFSQDYLRGKIKEGSNYYLYGDLKVFRGRYQMANPRVYSLWEFKKVQGIRPIYPQQKGLKQFEFDQLIQRVLPELHDLEEVIPKPVRLKYTLLSRAASLKEIHQPTSYERLLEAKKRMVFEEFFILQLSVFYRQGYDTSQEGLPMKKIDMGKILKEIPFPLTPGQARSLDEIIGSLTRGRAMRRLLQGDVGSGKTMVAMVAMAFCIENGYQCAMMAPTEILASQHYQSALDFFKPFSYRVALLTGKTKAKDRKEILEDLKAGKIDILLGTHALIQDDVAFKKLGLVITDEQHRFGVSQREKLLEKAKAVHSLVMTATPIPRTYAMASYGDLDVSFIDTMPPGRKPVQTTAVSRSDLKKALDFTRTQLMEGRQAYVVTPLIEENYQLDLESAIKTYHELKEEFKPFKVALMHGQLSSGEKESIMEDFYQHKIDLLVTTTVIEVGVNVPNANLMLVYDAQQFGLAQLHQLRGRVGRGDYQSYCILYNSSDSEKSWERMGIMQETTNGLLIAEKDLSLRGAGDFFGTRQSGASSFFIGDVLRDYPIFKEAQLEARRFFRRYKWDQVKETALAREIQRKESLISRT</sequence>
<name>A0A8H2M5E7_9FIRM</name>
<dbReference type="GO" id="GO:0005524">
    <property type="term" value="F:ATP binding"/>
    <property type="evidence" value="ECO:0007669"/>
    <property type="project" value="UniProtKB-KW"/>
</dbReference>
<dbReference type="GO" id="GO:0043138">
    <property type="term" value="F:3'-5' DNA helicase activity"/>
    <property type="evidence" value="ECO:0007669"/>
    <property type="project" value="UniProtKB-EC"/>
</dbReference>
<dbReference type="AlphaFoldDB" id="A0A8H2M5E7"/>
<dbReference type="SMART" id="SM00487">
    <property type="entry name" value="DEXDc"/>
    <property type="match status" value="1"/>
</dbReference>
<feature type="domain" description="Helicase C-terminal" evidence="17">
    <location>
        <begin position="445"/>
        <end position="609"/>
    </location>
</feature>
<dbReference type="SMART" id="SM00490">
    <property type="entry name" value="HELICc"/>
    <property type="match status" value="1"/>
</dbReference>
<keyword evidence="8" id="KW-0238">DNA-binding</keyword>
<dbReference type="NCBIfam" id="NF008168">
    <property type="entry name" value="PRK10917.2-2"/>
    <property type="match status" value="1"/>
</dbReference>
<evidence type="ECO:0000256" key="2">
    <source>
        <dbReference type="ARBA" id="ARBA00017846"/>
    </source>
</evidence>
<dbReference type="CDD" id="cd17992">
    <property type="entry name" value="DEXHc_RecG"/>
    <property type="match status" value="1"/>
</dbReference>
<evidence type="ECO:0000256" key="1">
    <source>
        <dbReference type="ARBA" id="ARBA00007504"/>
    </source>
</evidence>
<dbReference type="Proteomes" id="UP000377798">
    <property type="component" value="Unassembled WGS sequence"/>
</dbReference>
<evidence type="ECO:0000259" key="17">
    <source>
        <dbReference type="PROSITE" id="PS51194"/>
    </source>
</evidence>
<evidence type="ECO:0000256" key="5">
    <source>
        <dbReference type="ARBA" id="ARBA00022801"/>
    </source>
</evidence>
<evidence type="ECO:0000256" key="3">
    <source>
        <dbReference type="ARBA" id="ARBA00022741"/>
    </source>
</evidence>
<evidence type="ECO:0000256" key="12">
    <source>
        <dbReference type="ARBA" id="ARBA00034617"/>
    </source>
</evidence>
<gene>
    <name evidence="18" type="primary">recG</name>
    <name evidence="18" type="ORF">NCTC13150_00968</name>
</gene>
<evidence type="ECO:0000256" key="7">
    <source>
        <dbReference type="ARBA" id="ARBA00022840"/>
    </source>
</evidence>
<dbReference type="InterPro" id="IPR033454">
    <property type="entry name" value="RecG_wedge"/>
</dbReference>
<evidence type="ECO:0000256" key="8">
    <source>
        <dbReference type="ARBA" id="ARBA00023125"/>
    </source>
</evidence>
<dbReference type="InterPro" id="IPR047112">
    <property type="entry name" value="RecG/Mfd"/>
</dbReference>
<comment type="function">
    <text evidence="15">Plays a critical role in recombination and DNA repair. Helps process Holliday junction intermediates to mature products by catalyzing branch migration. Has replication fork regression activity, unwinds stalled or blocked replication forks to make a HJ that can be resolved. Has a DNA unwinding activity characteristic of a DNA helicase with 3'-5' polarity.</text>
</comment>
<dbReference type="GO" id="GO:0003677">
    <property type="term" value="F:DNA binding"/>
    <property type="evidence" value="ECO:0007669"/>
    <property type="project" value="UniProtKB-KW"/>
</dbReference>
<dbReference type="GO" id="GO:0006310">
    <property type="term" value="P:DNA recombination"/>
    <property type="evidence" value="ECO:0007669"/>
    <property type="project" value="UniProtKB-UniRule"/>
</dbReference>
<dbReference type="RefSeq" id="WP_131749047.1">
    <property type="nucleotide sequence ID" value="NZ_CAACYI010000001.1"/>
</dbReference>
<feature type="domain" description="Helicase ATP-binding" evidence="16">
    <location>
        <begin position="265"/>
        <end position="426"/>
    </location>
</feature>
<dbReference type="Pfam" id="PF00270">
    <property type="entry name" value="DEAD"/>
    <property type="match status" value="1"/>
</dbReference>
<comment type="catalytic activity">
    <reaction evidence="12 15">
        <text>Couples ATP hydrolysis with the unwinding of duplex DNA by translocating in the 3'-5' direction.</text>
        <dbReference type="EC" id="5.6.2.4"/>
    </reaction>
</comment>
<keyword evidence="5 15" id="KW-0378">Hydrolase</keyword>
<evidence type="ECO:0000256" key="6">
    <source>
        <dbReference type="ARBA" id="ARBA00022806"/>
    </source>
</evidence>
<evidence type="ECO:0000256" key="15">
    <source>
        <dbReference type="RuleBase" id="RU363016"/>
    </source>
</evidence>
<dbReference type="Pfam" id="PF00271">
    <property type="entry name" value="Helicase_C"/>
    <property type="match status" value="1"/>
</dbReference>
<keyword evidence="11" id="KW-0413">Isomerase</keyword>
<keyword evidence="6 15" id="KW-0347">Helicase</keyword>
<evidence type="ECO:0000256" key="13">
    <source>
        <dbReference type="ARBA" id="ARBA00034808"/>
    </source>
</evidence>
<evidence type="ECO:0000256" key="11">
    <source>
        <dbReference type="ARBA" id="ARBA00023235"/>
    </source>
</evidence>
<dbReference type="NCBIfam" id="TIGR00643">
    <property type="entry name" value="recG"/>
    <property type="match status" value="1"/>
</dbReference>
<dbReference type="Pfam" id="PF17191">
    <property type="entry name" value="RecG_wedge"/>
    <property type="match status" value="1"/>
</dbReference>
<dbReference type="SUPFAM" id="SSF52540">
    <property type="entry name" value="P-loop containing nucleoside triphosphate hydrolases"/>
    <property type="match status" value="2"/>
</dbReference>
<organism evidence="18 19">
    <name type="scientific">Urinicoccus massiliensis</name>
    <dbReference type="NCBI Taxonomy" id="1723382"/>
    <lineage>
        <taxon>Bacteria</taxon>
        <taxon>Bacillati</taxon>
        <taxon>Bacillota</taxon>
        <taxon>Tissierellia</taxon>
        <taxon>Tissierellales</taxon>
        <taxon>Peptoniphilaceae</taxon>
        <taxon>Urinicoccus</taxon>
    </lineage>
</organism>
<dbReference type="NCBIfam" id="NF008165">
    <property type="entry name" value="PRK10917.1-3"/>
    <property type="match status" value="1"/>
</dbReference>
<keyword evidence="7 15" id="KW-0067">ATP-binding</keyword>
<dbReference type="InterPro" id="IPR014001">
    <property type="entry name" value="Helicase_ATP-bd"/>
</dbReference>
<keyword evidence="3 15" id="KW-0547">Nucleotide-binding</keyword>
<comment type="caution">
    <text evidence="18">The sequence shown here is derived from an EMBL/GenBank/DDBJ whole genome shotgun (WGS) entry which is preliminary data.</text>
</comment>
<dbReference type="PANTHER" id="PTHR47964:SF1">
    <property type="entry name" value="ATP-DEPENDENT DNA HELICASE HOMOLOG RECG, CHLOROPLASTIC"/>
    <property type="match status" value="1"/>
</dbReference>
<evidence type="ECO:0000256" key="10">
    <source>
        <dbReference type="ARBA" id="ARBA00023204"/>
    </source>
</evidence>